<name>A0ABN6Z0T2_9FIRM</name>
<reference evidence="2" key="1">
    <citation type="journal article" date="2023" name="Int. J. Syst. Evol. Microbiol.">
        <title>Claveliimonas bilis gen. nov., sp. nov., deoxycholic acid-producing bacteria isolated from human faeces, and reclassification of Sellimonas monacensis Zenner et al. 2021 as Claveliimonas monacensis comb. nov.</title>
        <authorList>
            <person name="Hisatomi A."/>
            <person name="Kastawa N.W.E.P.G."/>
            <person name="Song I."/>
            <person name="Ohkuma M."/>
            <person name="Fukiya S."/>
            <person name="Sakamoto M."/>
        </authorList>
    </citation>
    <scope>NUCLEOTIDE SEQUENCE [LARGE SCALE GENOMIC DNA]</scope>
    <source>
        <strain evidence="2">12BBH14</strain>
    </source>
</reference>
<gene>
    <name evidence="1" type="ORF">Lac1_11620</name>
</gene>
<dbReference type="RefSeq" id="WP_316266604.1">
    <property type="nucleotide sequence ID" value="NZ_AP027742.1"/>
</dbReference>
<dbReference type="EMBL" id="AP027742">
    <property type="protein sequence ID" value="BDZ76979.1"/>
    <property type="molecule type" value="Genomic_DNA"/>
</dbReference>
<organism evidence="1 2">
    <name type="scientific">Claveliimonas bilis</name>
    <dbReference type="NCBI Taxonomy" id="3028070"/>
    <lineage>
        <taxon>Bacteria</taxon>
        <taxon>Bacillati</taxon>
        <taxon>Bacillota</taxon>
        <taxon>Clostridia</taxon>
        <taxon>Lachnospirales</taxon>
        <taxon>Lachnospiraceae</taxon>
        <taxon>Claveliimonas</taxon>
    </lineage>
</organism>
<dbReference type="InterPro" id="IPR046639">
    <property type="entry name" value="DUF6751"/>
</dbReference>
<sequence length="135" mass="15659">MITNADITLYNHYYDKDARLDKWQRTFIRGVHFYVDHKVSVGDNGVNSADVYKIRIPEDAECQNTYISEDEWVSKGCDVLGKWTLQNDDIVVLGECDIDIDRPAELKEAKKRYCKITSWSDNRFGGLPHWRIGGE</sequence>
<proteinExistence type="predicted"/>
<dbReference type="Pfam" id="PF20536">
    <property type="entry name" value="DUF6751"/>
    <property type="match status" value="2"/>
</dbReference>
<dbReference type="Proteomes" id="UP001305815">
    <property type="component" value="Chromosome"/>
</dbReference>
<evidence type="ECO:0000313" key="2">
    <source>
        <dbReference type="Proteomes" id="UP001305815"/>
    </source>
</evidence>
<protein>
    <submittedName>
        <fullName evidence="1">Uncharacterized protein</fullName>
    </submittedName>
</protein>
<evidence type="ECO:0000313" key="1">
    <source>
        <dbReference type="EMBL" id="BDZ76979.1"/>
    </source>
</evidence>
<accession>A0ABN6Z0T2</accession>
<keyword evidence="2" id="KW-1185">Reference proteome</keyword>